<dbReference type="SMART" id="SM01059">
    <property type="entry name" value="CAT"/>
    <property type="match status" value="1"/>
</dbReference>
<organism evidence="2 3">
    <name type="scientific">Mycobacteroides abscessus MAB_091912_2446</name>
    <dbReference type="NCBI Taxonomy" id="1335414"/>
    <lineage>
        <taxon>Bacteria</taxon>
        <taxon>Bacillati</taxon>
        <taxon>Actinomycetota</taxon>
        <taxon>Actinomycetes</taxon>
        <taxon>Mycobacteriales</taxon>
        <taxon>Mycobacteriaceae</taxon>
        <taxon>Mycobacteroides</taxon>
        <taxon>Mycobacteroides abscessus</taxon>
    </lineage>
</organism>
<proteinExistence type="predicted"/>
<evidence type="ECO:0000313" key="3">
    <source>
        <dbReference type="Proteomes" id="UP000018502"/>
    </source>
</evidence>
<accession>A0A829MIT3</accession>
<keyword evidence="2" id="KW-0808">Transferase</keyword>
<dbReference type="Proteomes" id="UP000018502">
    <property type="component" value="Unassembled WGS sequence"/>
</dbReference>
<comment type="caution">
    <text evidence="2">The sequence shown here is derived from an EMBL/GenBank/DDBJ whole genome shotgun (WGS) entry which is preliminary data.</text>
</comment>
<dbReference type="EC" id="2.3.1.28" evidence="2"/>
<evidence type="ECO:0000256" key="1">
    <source>
        <dbReference type="SAM" id="MobiDB-lite"/>
    </source>
</evidence>
<dbReference type="SUPFAM" id="SSF52777">
    <property type="entry name" value="CoA-dependent acyltransferases"/>
    <property type="match status" value="1"/>
</dbReference>
<evidence type="ECO:0000313" key="2">
    <source>
        <dbReference type="EMBL" id="ESV64182.1"/>
    </source>
</evidence>
<dbReference type="Gene3D" id="3.30.559.10">
    <property type="entry name" value="Chloramphenicol acetyltransferase-like domain"/>
    <property type="match status" value="1"/>
</dbReference>
<reference evidence="2 3" key="1">
    <citation type="journal article" date="2014" name="Emerg. Infect. Dis.">
        <title>High-level Relatedness among Mycobacterium abscessus subsp. massiliense Strains from Widely Separated Outbreaks.</title>
        <authorList>
            <person name="Tettelin H."/>
            <person name="Davidson R.M."/>
            <person name="Agrawal S."/>
            <person name="Aitken M.L."/>
            <person name="Shallom S."/>
            <person name="Hasan N.A."/>
            <person name="Strong M."/>
            <person name="Nogueira de Moura V.C."/>
            <person name="De Groote M.A."/>
            <person name="Duarte R.S."/>
            <person name="Hine E."/>
            <person name="Parankush S."/>
            <person name="Su Q."/>
            <person name="Daugherty S.C."/>
            <person name="Fraser C.M."/>
            <person name="Brown-Elliott B.A."/>
            <person name="Wallace R.J.Jr."/>
            <person name="Holland S.M."/>
            <person name="Sampaio E.P."/>
            <person name="Olivier K.N."/>
            <person name="Jackson M."/>
            <person name="Zelazny A.M."/>
        </authorList>
    </citation>
    <scope>NUCLEOTIDE SEQUENCE [LARGE SCALE GENOMIC DNA]</scope>
    <source>
        <strain evidence="2 3">MAB_091912_2446</strain>
    </source>
</reference>
<name>A0A829MIT3_9MYCO</name>
<dbReference type="EMBL" id="AYTF01000001">
    <property type="protein sequence ID" value="ESV64182.1"/>
    <property type="molecule type" value="Genomic_DNA"/>
</dbReference>
<feature type="region of interest" description="Disordered" evidence="1">
    <location>
        <begin position="185"/>
        <end position="222"/>
    </location>
</feature>
<dbReference type="GO" id="GO:0008811">
    <property type="term" value="F:chloramphenicol O-acetyltransferase activity"/>
    <property type="evidence" value="ECO:0007669"/>
    <property type="project" value="UniProtKB-EC"/>
</dbReference>
<dbReference type="InterPro" id="IPR023213">
    <property type="entry name" value="CAT-like_dom_sf"/>
</dbReference>
<protein>
    <submittedName>
        <fullName evidence="2">Chloramphenicol acetyltransferase 3</fullName>
        <ecNumber evidence="2">2.3.1.28</ecNumber>
    </submittedName>
</protein>
<dbReference type="PANTHER" id="PTHR38474:SF2">
    <property type="entry name" value="CHLORAMPHENICOL ACETYLTRANSFERASE"/>
    <property type="match status" value="1"/>
</dbReference>
<dbReference type="Pfam" id="PF00302">
    <property type="entry name" value="CAT"/>
    <property type="match status" value="1"/>
</dbReference>
<dbReference type="PANTHER" id="PTHR38474">
    <property type="entry name" value="SLR0299 PROTEIN"/>
    <property type="match status" value="1"/>
</dbReference>
<dbReference type="InterPro" id="IPR001707">
    <property type="entry name" value="Cmp_AcTrfase"/>
</dbReference>
<keyword evidence="2" id="KW-0012">Acyltransferase</keyword>
<sequence length="248" mass="28391">MPAEHALLVVMATFEPLDLQQWPRREWFEHYLDRCPTYYSMTVDLDITNLRAAVDASGRKTYPTQIWALATVVNRHPEFRMALDDQGNPGVWDVVDPAFTVFNPDRETFAGISARYTPDFDAFHSEAAELLSEYRNASTLFPQGAPRPRNVFDISSIPWTRFTGFTHHRPRLGTPGAHLHHRQILRTRRPNHDAASPTDSPRGRRWLPQHTLGRGTAPNHRRSGLGQLLVDRHPLEHLGAYKRFATIS</sequence>
<dbReference type="AlphaFoldDB" id="A0A829MIT3"/>
<gene>
    <name evidence="2" type="primary">cat3</name>
    <name evidence="2" type="ORF">L833_1566</name>
</gene>